<proteinExistence type="predicted"/>
<gene>
    <name evidence="2" type="ORF">AB4566_19595</name>
</gene>
<comment type="caution">
    <text evidence="2">The sequence shown here is derived from an EMBL/GenBank/DDBJ whole genome shotgun (WGS) entry which is preliminary data.</text>
</comment>
<dbReference type="RefSeq" id="WP_372267970.1">
    <property type="nucleotide sequence ID" value="NZ_JBFRUW010000084.1"/>
</dbReference>
<keyword evidence="3" id="KW-1185">Reference proteome</keyword>
<keyword evidence="1" id="KW-0812">Transmembrane</keyword>
<feature type="transmembrane region" description="Helical" evidence="1">
    <location>
        <begin position="59"/>
        <end position="81"/>
    </location>
</feature>
<evidence type="ECO:0000256" key="1">
    <source>
        <dbReference type="SAM" id="Phobius"/>
    </source>
</evidence>
<keyword evidence="1" id="KW-1133">Transmembrane helix</keyword>
<keyword evidence="1" id="KW-0472">Membrane</keyword>
<feature type="transmembrane region" description="Helical" evidence="1">
    <location>
        <begin position="30"/>
        <end position="52"/>
    </location>
</feature>
<reference evidence="2 3" key="1">
    <citation type="journal article" date="2024" name="ISME J.">
        <title>Tailless and filamentous prophages are predominant in marine Vibrio.</title>
        <authorList>
            <person name="Steensen K."/>
            <person name="Seneca J."/>
            <person name="Bartlau N."/>
            <person name="Yu X.A."/>
            <person name="Hussain F.A."/>
            <person name="Polz M.F."/>
        </authorList>
    </citation>
    <scope>NUCLEOTIDE SEQUENCE [LARGE SCALE GENOMIC DNA]</scope>
    <source>
        <strain evidence="2 3">10N.222.51.A1</strain>
    </source>
</reference>
<sequence length="90" mass="10419">MITFAISLFVRLIGQEFFPEIVNKESVSWFFLWLTVGSVFFTSFTPIVIAIIDKSMKNRVFIIALSLLLPFVGGFFSYFLIKSNMQKNHK</sequence>
<accession>A0ABV4NG96</accession>
<organism evidence="2 3">
    <name type="scientific">Vibrio gallaecicus</name>
    <dbReference type="NCBI Taxonomy" id="552386"/>
    <lineage>
        <taxon>Bacteria</taxon>
        <taxon>Pseudomonadati</taxon>
        <taxon>Pseudomonadota</taxon>
        <taxon>Gammaproteobacteria</taxon>
        <taxon>Vibrionales</taxon>
        <taxon>Vibrionaceae</taxon>
        <taxon>Vibrio</taxon>
    </lineage>
</organism>
<protein>
    <submittedName>
        <fullName evidence="2">Uncharacterized protein</fullName>
    </submittedName>
</protein>
<dbReference type="Proteomes" id="UP001570417">
    <property type="component" value="Unassembled WGS sequence"/>
</dbReference>
<name>A0ABV4NG96_9VIBR</name>
<evidence type="ECO:0000313" key="3">
    <source>
        <dbReference type="Proteomes" id="UP001570417"/>
    </source>
</evidence>
<evidence type="ECO:0000313" key="2">
    <source>
        <dbReference type="EMBL" id="MFA0570475.1"/>
    </source>
</evidence>
<dbReference type="EMBL" id="JBFRUW010000084">
    <property type="protein sequence ID" value="MFA0570475.1"/>
    <property type="molecule type" value="Genomic_DNA"/>
</dbReference>